<name>A0AAD5SS64_9FUNG</name>
<feature type="transmembrane region" description="Helical" evidence="2">
    <location>
        <begin position="82"/>
        <end position="106"/>
    </location>
</feature>
<keyword evidence="2" id="KW-1133">Transmembrane helix</keyword>
<keyword evidence="2" id="KW-0472">Membrane</keyword>
<feature type="compositionally biased region" description="Low complexity" evidence="1">
    <location>
        <begin position="177"/>
        <end position="188"/>
    </location>
</feature>
<keyword evidence="2" id="KW-0812">Transmembrane</keyword>
<proteinExistence type="predicted"/>
<sequence length="262" mass="28694">MSAVITSISQQVAATITQLNSTMHELTDTSAVWMFVRRVAARTTASAAEQLKQPQKLQQKLTLLQQQQLQQQLKQAQVSSTFLLAPIILYLVAIPALVMVVCVIWSRHHHNKICSKVTVGPQSATPTKPGETTRSKTPSAATAAAAAQLKQLRRIQDQKQPASPFPRSLTPTSIRATSPTVQQTPASPTTTAMATSMSMQLRQHRMLSDQAYKSVSAALTLDETIGGGAVDSDRVLELYRKGSRELRAALRIVFTTREDMYI</sequence>
<organism evidence="3 4">
    <name type="scientific">Physocladia obscura</name>
    <dbReference type="NCBI Taxonomy" id="109957"/>
    <lineage>
        <taxon>Eukaryota</taxon>
        <taxon>Fungi</taxon>
        <taxon>Fungi incertae sedis</taxon>
        <taxon>Chytridiomycota</taxon>
        <taxon>Chytridiomycota incertae sedis</taxon>
        <taxon>Chytridiomycetes</taxon>
        <taxon>Chytridiales</taxon>
        <taxon>Chytriomycetaceae</taxon>
        <taxon>Physocladia</taxon>
    </lineage>
</organism>
<keyword evidence="4" id="KW-1185">Reference proteome</keyword>
<feature type="region of interest" description="Disordered" evidence="1">
    <location>
        <begin position="155"/>
        <end position="188"/>
    </location>
</feature>
<dbReference type="EMBL" id="JADGJH010002657">
    <property type="protein sequence ID" value="KAJ3095856.1"/>
    <property type="molecule type" value="Genomic_DNA"/>
</dbReference>
<reference evidence="3" key="1">
    <citation type="submission" date="2020-05" db="EMBL/GenBank/DDBJ databases">
        <title>Phylogenomic resolution of chytrid fungi.</title>
        <authorList>
            <person name="Stajich J.E."/>
            <person name="Amses K."/>
            <person name="Simmons R."/>
            <person name="Seto K."/>
            <person name="Myers J."/>
            <person name="Bonds A."/>
            <person name="Quandt C.A."/>
            <person name="Barry K."/>
            <person name="Liu P."/>
            <person name="Grigoriev I."/>
            <person name="Longcore J.E."/>
            <person name="James T.Y."/>
        </authorList>
    </citation>
    <scope>NUCLEOTIDE SEQUENCE</scope>
    <source>
        <strain evidence="3">JEL0513</strain>
    </source>
</reference>
<evidence type="ECO:0000313" key="4">
    <source>
        <dbReference type="Proteomes" id="UP001211907"/>
    </source>
</evidence>
<accession>A0AAD5SS64</accession>
<evidence type="ECO:0000256" key="2">
    <source>
        <dbReference type="SAM" id="Phobius"/>
    </source>
</evidence>
<feature type="region of interest" description="Disordered" evidence="1">
    <location>
        <begin position="120"/>
        <end position="140"/>
    </location>
</feature>
<dbReference type="AlphaFoldDB" id="A0AAD5SS64"/>
<dbReference type="Gene3D" id="1.20.58.80">
    <property type="entry name" value="Phosphotransferase system, lactose/cellobiose-type IIA subunit"/>
    <property type="match status" value="1"/>
</dbReference>
<gene>
    <name evidence="3" type="ORF">HK100_005711</name>
</gene>
<comment type="caution">
    <text evidence="3">The sequence shown here is derived from an EMBL/GenBank/DDBJ whole genome shotgun (WGS) entry which is preliminary data.</text>
</comment>
<dbReference type="Proteomes" id="UP001211907">
    <property type="component" value="Unassembled WGS sequence"/>
</dbReference>
<protein>
    <submittedName>
        <fullName evidence="3">Uncharacterized protein</fullName>
    </submittedName>
</protein>
<feature type="compositionally biased region" description="Polar residues" evidence="1">
    <location>
        <begin position="120"/>
        <end position="139"/>
    </location>
</feature>
<evidence type="ECO:0000313" key="3">
    <source>
        <dbReference type="EMBL" id="KAJ3095856.1"/>
    </source>
</evidence>
<evidence type="ECO:0000256" key="1">
    <source>
        <dbReference type="SAM" id="MobiDB-lite"/>
    </source>
</evidence>